<gene>
    <name evidence="2" type="ORF">SAMN02745243_01743</name>
</gene>
<evidence type="ECO:0000313" key="2">
    <source>
        <dbReference type="EMBL" id="SHJ92265.1"/>
    </source>
</evidence>
<dbReference type="SUPFAM" id="SSF52266">
    <property type="entry name" value="SGNH hydrolase"/>
    <property type="match status" value="1"/>
</dbReference>
<dbReference type="Pfam" id="PF13472">
    <property type="entry name" value="Lipase_GDSL_2"/>
    <property type="match status" value="1"/>
</dbReference>
<evidence type="ECO:0000259" key="1">
    <source>
        <dbReference type="Pfam" id="PF13472"/>
    </source>
</evidence>
<dbReference type="Proteomes" id="UP000184301">
    <property type="component" value="Unassembled WGS sequence"/>
</dbReference>
<proteinExistence type="predicted"/>
<keyword evidence="3" id="KW-1185">Reference proteome</keyword>
<sequence length="259" mass="28508">MLLMRNRRKTVLKRRALVALGIVALLLIIWIGYGLTHKKPEVNTAKGVKQLQALEKQKVADAQDRIVQAQGLNEVSAAELEATDTDELNARYENTIVMGDSVAEGLEGYGVLDASRVVASRGNSVANLEEYEEAVISLAPANVVMSYGLNDLKSLNEGDDSTRFIEEYSAGIDHLQEQLRDVKIFICSITPVSEAGIAGWGPFSKTGEFNDAIQQMCREKEVTYIDNTSLVKDYAEDGIHPGPSFYEPWAVMIADRAEL</sequence>
<dbReference type="Gene3D" id="3.40.50.1110">
    <property type="entry name" value="SGNH hydrolase"/>
    <property type="match status" value="1"/>
</dbReference>
<dbReference type="EMBL" id="FQZY01000022">
    <property type="protein sequence ID" value="SHJ92265.1"/>
    <property type="molecule type" value="Genomic_DNA"/>
</dbReference>
<name>A0A1M6N924_9FIRM</name>
<dbReference type="InterPro" id="IPR036514">
    <property type="entry name" value="SGNH_hydro_sf"/>
</dbReference>
<accession>A0A1M6N924</accession>
<dbReference type="STRING" id="1121950.SAMN02745243_01743"/>
<protein>
    <submittedName>
        <fullName evidence="2">Lysophospholipase L1</fullName>
    </submittedName>
</protein>
<dbReference type="InterPro" id="IPR013830">
    <property type="entry name" value="SGNH_hydro"/>
</dbReference>
<feature type="domain" description="SGNH hydrolase-type esterase" evidence="1">
    <location>
        <begin position="116"/>
        <end position="246"/>
    </location>
</feature>
<dbReference type="AlphaFoldDB" id="A0A1M6N924"/>
<organism evidence="2 3">
    <name type="scientific">Hespellia stercorisuis DSM 15480</name>
    <dbReference type="NCBI Taxonomy" id="1121950"/>
    <lineage>
        <taxon>Bacteria</taxon>
        <taxon>Bacillati</taxon>
        <taxon>Bacillota</taxon>
        <taxon>Clostridia</taxon>
        <taxon>Lachnospirales</taxon>
        <taxon>Lachnospiraceae</taxon>
        <taxon>Hespellia</taxon>
    </lineage>
</organism>
<reference evidence="2 3" key="1">
    <citation type="submission" date="2016-11" db="EMBL/GenBank/DDBJ databases">
        <authorList>
            <person name="Jaros S."/>
            <person name="Januszkiewicz K."/>
            <person name="Wedrychowicz H."/>
        </authorList>
    </citation>
    <scope>NUCLEOTIDE SEQUENCE [LARGE SCALE GENOMIC DNA]</scope>
    <source>
        <strain evidence="2 3">DSM 15480</strain>
    </source>
</reference>
<evidence type="ECO:0000313" key="3">
    <source>
        <dbReference type="Proteomes" id="UP000184301"/>
    </source>
</evidence>